<dbReference type="FunFam" id="2.70.40.10:FF:000002">
    <property type="entry name" value="dUTP diphosphatase"/>
    <property type="match status" value="1"/>
</dbReference>
<dbReference type="Gene3D" id="2.70.40.10">
    <property type="match status" value="1"/>
</dbReference>
<keyword evidence="5 7" id="KW-0546">Nucleotide metabolism</keyword>
<keyword evidence="13" id="KW-1185">Reference proteome</keyword>
<dbReference type="EC" id="3.6.1.23" evidence="7"/>
<keyword evidence="3 7" id="KW-0378">Hydrolase</keyword>
<reference evidence="11 12" key="1">
    <citation type="submission" date="2018-09" db="EMBL/GenBank/DDBJ databases">
        <title>Whole genome based analysis of evolution and adaptive divergence in Indian and Brazilian strains of Azospirillum brasilense.</title>
        <authorList>
            <person name="Singh C."/>
            <person name="Tripathi A.K."/>
        </authorList>
    </citation>
    <scope>NUCLEOTIDE SEQUENCE [LARGE SCALE GENOMIC DNA]</scope>
    <source>
        <strain evidence="11 12">MTCC4038</strain>
    </source>
</reference>
<dbReference type="GO" id="GO:0000287">
    <property type="term" value="F:magnesium ion binding"/>
    <property type="evidence" value="ECO:0007669"/>
    <property type="project" value="UniProtKB-UniRule"/>
</dbReference>
<sequence length="164" mass="16995">MSATAPAIPVPIVRLAHAAGLDLPAYATEHAAGMDLLAAVAEPVVLEPGRRALIPTGVAFALPDGYEAQVRPRSGLALKHGVTVLNSPGTIDADYRGEVGVILINHGDQPFTVERGQRIAQLVIARYERAAWAESAALPDSARGTGGFGSTGQFAPPSPAQESR</sequence>
<evidence type="ECO:0000256" key="6">
    <source>
        <dbReference type="ARBA" id="ARBA00047686"/>
    </source>
</evidence>
<evidence type="ECO:0000313" key="12">
    <source>
        <dbReference type="Proteomes" id="UP000298774"/>
    </source>
</evidence>
<dbReference type="InterPro" id="IPR029054">
    <property type="entry name" value="dUTPase-like"/>
</dbReference>
<gene>
    <name evidence="7 10" type="primary">dut</name>
    <name evidence="11" type="ORF">D3868_09160</name>
    <name evidence="10" type="ORF">SIM66_16165</name>
</gene>
<dbReference type="Proteomes" id="UP000298774">
    <property type="component" value="Chromosome"/>
</dbReference>
<dbReference type="Proteomes" id="UP001277471">
    <property type="component" value="Unassembled WGS sequence"/>
</dbReference>
<evidence type="ECO:0000313" key="11">
    <source>
        <dbReference type="EMBL" id="QCO09188.1"/>
    </source>
</evidence>
<evidence type="ECO:0000256" key="3">
    <source>
        <dbReference type="ARBA" id="ARBA00022801"/>
    </source>
</evidence>
<evidence type="ECO:0000313" key="13">
    <source>
        <dbReference type="Proteomes" id="UP001277471"/>
    </source>
</evidence>
<dbReference type="InterPro" id="IPR008181">
    <property type="entry name" value="dUTPase"/>
</dbReference>
<dbReference type="KEGG" id="abf:AMK58_01090"/>
<dbReference type="InterPro" id="IPR036157">
    <property type="entry name" value="dUTPase-like_sf"/>
</dbReference>
<feature type="binding site" evidence="7">
    <location>
        <begin position="90"/>
        <end position="92"/>
    </location>
    <ligand>
        <name>substrate</name>
    </ligand>
</feature>
<dbReference type="AlphaFoldDB" id="A0A0P0F3I1"/>
<comment type="similarity">
    <text evidence="1 7">Belongs to the dUTPase family.</text>
</comment>
<evidence type="ECO:0000256" key="2">
    <source>
        <dbReference type="ARBA" id="ARBA00022723"/>
    </source>
</evidence>
<dbReference type="GO" id="GO:0006226">
    <property type="term" value="P:dUMP biosynthetic process"/>
    <property type="evidence" value="ECO:0007669"/>
    <property type="project" value="UniProtKB-UniRule"/>
</dbReference>
<dbReference type="PANTHER" id="PTHR11241:SF0">
    <property type="entry name" value="DEOXYURIDINE 5'-TRIPHOSPHATE NUCLEOTIDOHYDROLASE"/>
    <property type="match status" value="1"/>
</dbReference>
<keyword evidence="2 7" id="KW-0479">Metal-binding</keyword>
<dbReference type="EMBL" id="CP032339">
    <property type="protein sequence ID" value="QCO09188.1"/>
    <property type="molecule type" value="Genomic_DNA"/>
</dbReference>
<comment type="catalytic activity">
    <reaction evidence="6 7">
        <text>dUTP + H2O = dUMP + diphosphate + H(+)</text>
        <dbReference type="Rhea" id="RHEA:10248"/>
        <dbReference type="ChEBI" id="CHEBI:15377"/>
        <dbReference type="ChEBI" id="CHEBI:15378"/>
        <dbReference type="ChEBI" id="CHEBI:33019"/>
        <dbReference type="ChEBI" id="CHEBI:61555"/>
        <dbReference type="ChEBI" id="CHEBI:246422"/>
        <dbReference type="EC" id="3.6.1.23"/>
    </reaction>
</comment>
<name>A0A0P0F3I1_AZOBR</name>
<dbReference type="NCBIfam" id="TIGR00576">
    <property type="entry name" value="dut"/>
    <property type="match status" value="1"/>
</dbReference>
<accession>A0A0P0F3I1</accession>
<dbReference type="HAMAP" id="MF_00116">
    <property type="entry name" value="dUTPase_bact"/>
    <property type="match status" value="1"/>
</dbReference>
<dbReference type="GO" id="GO:0004170">
    <property type="term" value="F:dUTP diphosphatase activity"/>
    <property type="evidence" value="ECO:0007669"/>
    <property type="project" value="UniProtKB-UniRule"/>
</dbReference>
<evidence type="ECO:0000256" key="7">
    <source>
        <dbReference type="HAMAP-Rule" id="MF_00116"/>
    </source>
</evidence>
<evidence type="ECO:0000256" key="4">
    <source>
        <dbReference type="ARBA" id="ARBA00022842"/>
    </source>
</evidence>
<dbReference type="EMBL" id="JAWXYC010000004">
    <property type="protein sequence ID" value="MDX5952715.1"/>
    <property type="molecule type" value="Genomic_DNA"/>
</dbReference>
<comment type="caution">
    <text evidence="7">Lacks conserved residue(s) required for the propagation of feature annotation.</text>
</comment>
<evidence type="ECO:0000256" key="8">
    <source>
        <dbReference type="SAM" id="MobiDB-lite"/>
    </source>
</evidence>
<feature type="binding site" evidence="7">
    <location>
        <position position="86"/>
    </location>
    <ligand>
        <name>substrate</name>
    </ligand>
</feature>
<comment type="pathway">
    <text evidence="7">Pyrimidine metabolism; dUMP biosynthesis; dUMP from dCTP (dUTP route): step 2/2.</text>
</comment>
<dbReference type="SUPFAM" id="SSF51283">
    <property type="entry name" value="dUTPase-like"/>
    <property type="match status" value="1"/>
</dbReference>
<evidence type="ECO:0000259" key="9">
    <source>
        <dbReference type="Pfam" id="PF00692"/>
    </source>
</evidence>
<comment type="function">
    <text evidence="7">This enzyme is involved in nucleotide metabolism: it produces dUMP, the immediate precursor of thymidine nucleotides and it decreases the intracellular concentration of dUTP so that uracil cannot be incorporated into DNA.</text>
</comment>
<evidence type="ECO:0000256" key="5">
    <source>
        <dbReference type="ARBA" id="ARBA00023080"/>
    </source>
</evidence>
<evidence type="ECO:0000313" key="10">
    <source>
        <dbReference type="EMBL" id="MDX5952715.1"/>
    </source>
</evidence>
<dbReference type="InterPro" id="IPR033704">
    <property type="entry name" value="dUTPase_trimeric"/>
</dbReference>
<feature type="region of interest" description="Disordered" evidence="8">
    <location>
        <begin position="141"/>
        <end position="164"/>
    </location>
</feature>
<protein>
    <recommendedName>
        <fullName evidence="7">Deoxyuridine 5'-triphosphate nucleotidohydrolase</fullName>
        <shortName evidence="7">dUTPase</shortName>
        <ecNumber evidence="7">3.6.1.23</ecNumber>
    </recommendedName>
    <alternativeName>
        <fullName evidence="7">dUTP pyrophosphatase</fullName>
    </alternativeName>
</protein>
<dbReference type="NCBIfam" id="NF001862">
    <property type="entry name" value="PRK00601.1"/>
    <property type="match status" value="1"/>
</dbReference>
<dbReference type="GeneID" id="56449908"/>
<dbReference type="Pfam" id="PF00692">
    <property type="entry name" value="dUTPase"/>
    <property type="match status" value="1"/>
</dbReference>
<evidence type="ECO:0000256" key="1">
    <source>
        <dbReference type="ARBA" id="ARBA00006581"/>
    </source>
</evidence>
<dbReference type="RefSeq" id="WP_035669931.1">
    <property type="nucleotide sequence ID" value="NZ_CP012914.1"/>
</dbReference>
<dbReference type="UniPathway" id="UPA00610">
    <property type="reaction ID" value="UER00666"/>
</dbReference>
<dbReference type="GO" id="GO:0046081">
    <property type="term" value="P:dUTP catabolic process"/>
    <property type="evidence" value="ECO:0007669"/>
    <property type="project" value="InterPro"/>
</dbReference>
<comment type="cofactor">
    <cofactor evidence="7">
        <name>Mg(2+)</name>
        <dbReference type="ChEBI" id="CHEBI:18420"/>
    </cofactor>
</comment>
<organism evidence="11 12">
    <name type="scientific">Azospirillum brasilense</name>
    <dbReference type="NCBI Taxonomy" id="192"/>
    <lineage>
        <taxon>Bacteria</taxon>
        <taxon>Pseudomonadati</taxon>
        <taxon>Pseudomonadota</taxon>
        <taxon>Alphaproteobacteria</taxon>
        <taxon>Rhodospirillales</taxon>
        <taxon>Azospirillaceae</taxon>
        <taxon>Azospirillum</taxon>
    </lineage>
</organism>
<dbReference type="CDD" id="cd07557">
    <property type="entry name" value="trimeric_dUTPase"/>
    <property type="match status" value="1"/>
</dbReference>
<reference evidence="10 13" key="2">
    <citation type="submission" date="2023-11" db="EMBL/GenBank/DDBJ databases">
        <title>MicrobeMod: A computational toolkit for identifying prokaryotic methylation and restriction-modification with nanopore sequencing.</title>
        <authorList>
            <person name="Crits-Christoph A."/>
            <person name="Kang S.C."/>
            <person name="Lee H."/>
            <person name="Ostrov N."/>
        </authorList>
    </citation>
    <scope>NUCLEOTIDE SEQUENCE [LARGE SCALE GENOMIC DNA]</scope>
    <source>
        <strain evidence="10 13">ATCC 29145</strain>
    </source>
</reference>
<feature type="domain" description="dUTPase-like" evidence="9">
    <location>
        <begin position="22"/>
        <end position="152"/>
    </location>
</feature>
<dbReference type="PANTHER" id="PTHR11241">
    <property type="entry name" value="DEOXYURIDINE 5'-TRIPHOSPHATE NUCLEOTIDOHYDROLASE"/>
    <property type="match status" value="1"/>
</dbReference>
<keyword evidence="4 7" id="KW-0460">Magnesium</keyword>
<proteinExistence type="inferred from homology"/>
<feature type="binding site" evidence="7">
    <location>
        <begin position="73"/>
        <end position="75"/>
    </location>
    <ligand>
        <name>substrate</name>
    </ligand>
</feature>